<proteinExistence type="predicted"/>
<organism evidence="1">
    <name type="scientific">virus sp. ctBM815</name>
    <dbReference type="NCBI Taxonomy" id="2825806"/>
    <lineage>
        <taxon>Viruses</taxon>
    </lineage>
</organism>
<protein>
    <submittedName>
        <fullName evidence="1">Uncharacterized protein</fullName>
    </submittedName>
</protein>
<reference evidence="1" key="1">
    <citation type="journal article" date="2021" name="Proc. Natl. Acad. Sci. U.S.A.">
        <title>A Catalog of Tens of Thousands of Viruses from Human Metagenomes Reveals Hidden Associations with Chronic Diseases.</title>
        <authorList>
            <person name="Tisza M.J."/>
            <person name="Buck C.B."/>
        </authorList>
    </citation>
    <scope>NUCLEOTIDE SEQUENCE</scope>
    <source>
        <strain evidence="1">CtBM815</strain>
    </source>
</reference>
<accession>A0A8S5RKI1</accession>
<name>A0A8S5RKI1_9VIRU</name>
<evidence type="ECO:0000313" key="1">
    <source>
        <dbReference type="EMBL" id="DAE31557.1"/>
    </source>
</evidence>
<dbReference type="EMBL" id="BK059109">
    <property type="protein sequence ID" value="DAE31557.1"/>
    <property type="molecule type" value="Genomic_DNA"/>
</dbReference>
<sequence>MINNSKLLTDLAPQHFYAPFIYSDGVQASTKKKAVAKVERESKKQNNPSVVEAEANIAAKRFTDKAISRMQSRYKSDS</sequence>